<keyword evidence="2" id="KW-1185">Reference proteome</keyword>
<gene>
    <name evidence="1" type="ORF">XENOCAPTIV_013860</name>
</gene>
<reference evidence="1 2" key="1">
    <citation type="submission" date="2021-06" db="EMBL/GenBank/DDBJ databases">
        <authorList>
            <person name="Palmer J.M."/>
        </authorList>
    </citation>
    <scope>NUCLEOTIDE SEQUENCE [LARGE SCALE GENOMIC DNA]</scope>
    <source>
        <strain evidence="1 2">XC_2019</strain>
        <tissue evidence="1">Muscle</tissue>
    </source>
</reference>
<name>A0ABV0SF78_9TELE</name>
<dbReference type="EMBL" id="JAHRIN010078501">
    <property type="protein sequence ID" value="MEQ2219189.1"/>
    <property type="molecule type" value="Genomic_DNA"/>
</dbReference>
<accession>A0ABV0SF78</accession>
<comment type="caution">
    <text evidence="1">The sequence shown here is derived from an EMBL/GenBank/DDBJ whole genome shotgun (WGS) entry which is preliminary data.</text>
</comment>
<evidence type="ECO:0000313" key="2">
    <source>
        <dbReference type="Proteomes" id="UP001434883"/>
    </source>
</evidence>
<protein>
    <submittedName>
        <fullName evidence="1">Uncharacterized protein</fullName>
    </submittedName>
</protein>
<sequence length="130" mass="15126">MTSYHKTEYNMESFAIPLGEICPWCRPNNWHKMTEKKNLYHKNISHQYGTTRFYFIFLKQPGFLVILESSQFSRLANALLWTLAAFSIISSLVHVPDYNSIHAVFTHRPGDVDKLGTKDEVSGLKQYLQQ</sequence>
<organism evidence="1 2">
    <name type="scientific">Xenoophorus captivus</name>
    <dbReference type="NCBI Taxonomy" id="1517983"/>
    <lineage>
        <taxon>Eukaryota</taxon>
        <taxon>Metazoa</taxon>
        <taxon>Chordata</taxon>
        <taxon>Craniata</taxon>
        <taxon>Vertebrata</taxon>
        <taxon>Euteleostomi</taxon>
        <taxon>Actinopterygii</taxon>
        <taxon>Neopterygii</taxon>
        <taxon>Teleostei</taxon>
        <taxon>Neoteleostei</taxon>
        <taxon>Acanthomorphata</taxon>
        <taxon>Ovalentaria</taxon>
        <taxon>Atherinomorphae</taxon>
        <taxon>Cyprinodontiformes</taxon>
        <taxon>Goodeidae</taxon>
        <taxon>Xenoophorus</taxon>
    </lineage>
</organism>
<dbReference type="Proteomes" id="UP001434883">
    <property type="component" value="Unassembled WGS sequence"/>
</dbReference>
<proteinExistence type="predicted"/>
<evidence type="ECO:0000313" key="1">
    <source>
        <dbReference type="EMBL" id="MEQ2219189.1"/>
    </source>
</evidence>